<dbReference type="InterPro" id="IPR027417">
    <property type="entry name" value="P-loop_NTPase"/>
</dbReference>
<evidence type="ECO:0000256" key="4">
    <source>
        <dbReference type="ARBA" id="ARBA00022993"/>
    </source>
</evidence>
<dbReference type="GO" id="GO:0005524">
    <property type="term" value="F:ATP binding"/>
    <property type="evidence" value="ECO:0007669"/>
    <property type="project" value="UniProtKB-KW"/>
</dbReference>
<keyword evidence="4" id="KW-0173">Coenzyme A biosynthesis</keyword>
<dbReference type="Pfam" id="PF01121">
    <property type="entry name" value="CoaE"/>
    <property type="match status" value="1"/>
</dbReference>
<dbReference type="EMBL" id="CP028374">
    <property type="protein sequence ID" value="AXN02076.1"/>
    <property type="molecule type" value="Genomic_DNA"/>
</dbReference>
<evidence type="ECO:0000256" key="1">
    <source>
        <dbReference type="ARBA" id="ARBA00009018"/>
    </source>
</evidence>
<name>A0A346DZC1_9ENTR</name>
<reference evidence="5 6" key="1">
    <citation type="submission" date="2018-03" db="EMBL/GenBank/DDBJ databases">
        <title>A parallel universe: an anciently diverged bacterial symbiosis in a Hawaiian planthopper (Hemiptera: Cixiidae) reveals rearranged nutritional responsibilities.</title>
        <authorList>
            <person name="Bennett G."/>
            <person name="Mao M."/>
        </authorList>
    </citation>
    <scope>NUCLEOTIDE SEQUENCE [LARGE SCALE GENOMIC DNA]</scope>
    <source>
        <strain evidence="5 6">OLIH</strain>
    </source>
</reference>
<dbReference type="SUPFAM" id="SSF52540">
    <property type="entry name" value="P-loop containing nucleoside triphosphate hydrolases"/>
    <property type="match status" value="1"/>
</dbReference>
<dbReference type="GO" id="GO:0015937">
    <property type="term" value="P:coenzyme A biosynthetic process"/>
    <property type="evidence" value="ECO:0007669"/>
    <property type="project" value="UniProtKB-KW"/>
</dbReference>
<dbReference type="GO" id="GO:0004140">
    <property type="term" value="F:dephospho-CoA kinase activity"/>
    <property type="evidence" value="ECO:0007669"/>
    <property type="project" value="InterPro"/>
</dbReference>
<dbReference type="Proteomes" id="UP000256856">
    <property type="component" value="Chromosome"/>
</dbReference>
<organism evidence="5 6">
    <name type="scientific">Candidatus Purcelliella pentastirinorum</name>
    <dbReference type="NCBI Taxonomy" id="472834"/>
    <lineage>
        <taxon>Bacteria</taxon>
        <taxon>Pseudomonadati</taxon>
        <taxon>Pseudomonadota</taxon>
        <taxon>Gammaproteobacteria</taxon>
        <taxon>Enterobacterales</taxon>
        <taxon>Enterobacteriaceae</taxon>
        <taxon>Candidatus Purcelliella</taxon>
    </lineage>
</organism>
<dbReference type="RefSeq" id="WP_115955913.1">
    <property type="nucleotide sequence ID" value="NZ_CP028374.1"/>
</dbReference>
<dbReference type="OrthoDB" id="9812943at2"/>
<evidence type="ECO:0000256" key="2">
    <source>
        <dbReference type="ARBA" id="ARBA00022741"/>
    </source>
</evidence>
<accession>A0A346DZC1</accession>
<keyword evidence="2" id="KW-0547">Nucleotide-binding</keyword>
<dbReference type="Gene3D" id="3.40.50.300">
    <property type="entry name" value="P-loop containing nucleotide triphosphate hydrolases"/>
    <property type="match status" value="1"/>
</dbReference>
<evidence type="ECO:0000256" key="3">
    <source>
        <dbReference type="ARBA" id="ARBA00022840"/>
    </source>
</evidence>
<evidence type="ECO:0000313" key="5">
    <source>
        <dbReference type="EMBL" id="AXN02076.1"/>
    </source>
</evidence>
<protein>
    <recommendedName>
        <fullName evidence="7">Dephospho-CoA kinase</fullName>
    </recommendedName>
</protein>
<dbReference type="AlphaFoldDB" id="A0A346DZC1"/>
<evidence type="ECO:0000313" key="6">
    <source>
        <dbReference type="Proteomes" id="UP000256856"/>
    </source>
</evidence>
<dbReference type="PROSITE" id="PS51219">
    <property type="entry name" value="DPCK"/>
    <property type="match status" value="1"/>
</dbReference>
<keyword evidence="6" id="KW-1185">Reference proteome</keyword>
<dbReference type="InterPro" id="IPR001977">
    <property type="entry name" value="Depp_CoAkinase"/>
</dbReference>
<evidence type="ECO:0008006" key="7">
    <source>
        <dbReference type="Google" id="ProtNLM"/>
    </source>
</evidence>
<proteinExistence type="inferred from homology"/>
<gene>
    <name evidence="5" type="ORF">C9I82_099</name>
</gene>
<keyword evidence="3" id="KW-0067">ATP-binding</keyword>
<dbReference type="KEGG" id="ppet:C9I82_099"/>
<comment type="similarity">
    <text evidence="1">Belongs to the CoaE family.</text>
</comment>
<sequence length="57" mass="6449">MNYIITLTGGIGYRKTTAANILRKLKINIIDSDKIRKKITKSGKPTLKTIINKFDIN</sequence>